<dbReference type="PANTHER" id="PTHR32552:SF89">
    <property type="entry name" value="CATECHOLATE SIDEROPHORE RECEPTOR FIU"/>
    <property type="match status" value="1"/>
</dbReference>
<evidence type="ECO:0000256" key="6">
    <source>
        <dbReference type="ARBA" id="ARBA00022729"/>
    </source>
</evidence>
<dbReference type="GO" id="GO:0009279">
    <property type="term" value="C:cell outer membrane"/>
    <property type="evidence" value="ECO:0007669"/>
    <property type="project" value="UniProtKB-SubCell"/>
</dbReference>
<comment type="similarity">
    <text evidence="12 13">Belongs to the TonB-dependent receptor family.</text>
</comment>
<evidence type="ECO:0000256" key="2">
    <source>
        <dbReference type="ARBA" id="ARBA00022448"/>
    </source>
</evidence>
<evidence type="ECO:0000256" key="9">
    <source>
        <dbReference type="ARBA" id="ARBA00023077"/>
    </source>
</evidence>
<dbReference type="Pfam" id="PF07715">
    <property type="entry name" value="Plug"/>
    <property type="match status" value="1"/>
</dbReference>
<name>A0A437J8L5_9SPHN</name>
<keyword evidence="8" id="KW-0406">Ion transport</keyword>
<accession>A0A437J8L5</accession>
<dbReference type="Pfam" id="PF00593">
    <property type="entry name" value="TonB_dep_Rec_b-barrel"/>
    <property type="match status" value="1"/>
</dbReference>
<dbReference type="OrthoDB" id="7229372at2"/>
<dbReference type="SUPFAM" id="SSF56935">
    <property type="entry name" value="Porins"/>
    <property type="match status" value="1"/>
</dbReference>
<evidence type="ECO:0000256" key="7">
    <source>
        <dbReference type="ARBA" id="ARBA00023004"/>
    </source>
</evidence>
<keyword evidence="17" id="KW-0675">Receptor</keyword>
<comment type="subcellular location">
    <subcellularLocation>
        <location evidence="1 12">Cell outer membrane</location>
        <topology evidence="1 12">Multi-pass membrane protein</topology>
    </subcellularLocation>
</comment>
<dbReference type="EMBL" id="RZUL01000002">
    <property type="protein sequence ID" value="RVT41837.1"/>
    <property type="molecule type" value="Genomic_DNA"/>
</dbReference>
<keyword evidence="4" id="KW-0410">Iron transport</keyword>
<keyword evidence="18" id="KW-1185">Reference proteome</keyword>
<feature type="domain" description="TonB-dependent receptor-like beta-barrel" evidence="15">
    <location>
        <begin position="288"/>
        <end position="730"/>
    </location>
</feature>
<evidence type="ECO:0000256" key="11">
    <source>
        <dbReference type="ARBA" id="ARBA00023237"/>
    </source>
</evidence>
<evidence type="ECO:0000256" key="1">
    <source>
        <dbReference type="ARBA" id="ARBA00004571"/>
    </source>
</evidence>
<proteinExistence type="inferred from homology"/>
<reference evidence="17 18" key="1">
    <citation type="submission" date="2019-01" db="EMBL/GenBank/DDBJ databases">
        <authorList>
            <person name="Chen W.-M."/>
        </authorList>
    </citation>
    <scope>NUCLEOTIDE SEQUENCE [LARGE SCALE GENOMIC DNA]</scope>
    <source>
        <strain evidence="17 18">TLA-22</strain>
    </source>
</reference>
<dbReference type="Proteomes" id="UP000282977">
    <property type="component" value="Unassembled WGS sequence"/>
</dbReference>
<evidence type="ECO:0000313" key="17">
    <source>
        <dbReference type="EMBL" id="RVT41837.1"/>
    </source>
</evidence>
<keyword evidence="11 12" id="KW-0998">Cell outer membrane</keyword>
<dbReference type="InterPro" id="IPR037066">
    <property type="entry name" value="Plug_dom_sf"/>
</dbReference>
<protein>
    <submittedName>
        <fullName evidence="17">TonB-dependent receptor</fullName>
    </submittedName>
</protein>
<gene>
    <name evidence="17" type="ORF">ENE74_06090</name>
</gene>
<keyword evidence="3 12" id="KW-1134">Transmembrane beta strand</keyword>
<evidence type="ECO:0000256" key="12">
    <source>
        <dbReference type="PROSITE-ProRule" id="PRU01360"/>
    </source>
</evidence>
<evidence type="ECO:0000256" key="4">
    <source>
        <dbReference type="ARBA" id="ARBA00022496"/>
    </source>
</evidence>
<keyword evidence="9 13" id="KW-0798">TonB box</keyword>
<dbReference type="AlphaFoldDB" id="A0A437J8L5"/>
<evidence type="ECO:0000256" key="10">
    <source>
        <dbReference type="ARBA" id="ARBA00023136"/>
    </source>
</evidence>
<feature type="domain" description="TonB-dependent receptor plug" evidence="16">
    <location>
        <begin position="54"/>
        <end position="163"/>
    </location>
</feature>
<keyword evidence="5 12" id="KW-0812">Transmembrane</keyword>
<dbReference type="PANTHER" id="PTHR32552">
    <property type="entry name" value="FERRICHROME IRON RECEPTOR-RELATED"/>
    <property type="match status" value="1"/>
</dbReference>
<keyword evidence="10 12" id="KW-0472">Membrane</keyword>
<dbReference type="RefSeq" id="WP_127689889.1">
    <property type="nucleotide sequence ID" value="NZ_RZUL01000002.1"/>
</dbReference>
<dbReference type="GO" id="GO:0015344">
    <property type="term" value="F:siderophore uptake transmembrane transporter activity"/>
    <property type="evidence" value="ECO:0007669"/>
    <property type="project" value="TreeGrafter"/>
</dbReference>
<evidence type="ECO:0000313" key="18">
    <source>
        <dbReference type="Proteomes" id="UP000282977"/>
    </source>
</evidence>
<dbReference type="Gene3D" id="2.40.170.20">
    <property type="entry name" value="TonB-dependent receptor, beta-barrel domain"/>
    <property type="match status" value="1"/>
</dbReference>
<keyword evidence="2 12" id="KW-0813">Transport</keyword>
<evidence type="ECO:0000259" key="16">
    <source>
        <dbReference type="Pfam" id="PF07715"/>
    </source>
</evidence>
<feature type="signal peptide" evidence="14">
    <location>
        <begin position="1"/>
        <end position="24"/>
    </location>
</feature>
<evidence type="ECO:0000256" key="8">
    <source>
        <dbReference type="ARBA" id="ARBA00023065"/>
    </source>
</evidence>
<comment type="caution">
    <text evidence="17">The sequence shown here is derived from an EMBL/GenBank/DDBJ whole genome shotgun (WGS) entry which is preliminary data.</text>
</comment>
<keyword evidence="7" id="KW-0408">Iron</keyword>
<evidence type="ECO:0000259" key="15">
    <source>
        <dbReference type="Pfam" id="PF00593"/>
    </source>
</evidence>
<organism evidence="17 18">
    <name type="scientific">Sphingobium algorifonticola</name>
    <dbReference type="NCBI Taxonomy" id="2008318"/>
    <lineage>
        <taxon>Bacteria</taxon>
        <taxon>Pseudomonadati</taxon>
        <taxon>Pseudomonadota</taxon>
        <taxon>Alphaproteobacteria</taxon>
        <taxon>Sphingomonadales</taxon>
        <taxon>Sphingomonadaceae</taxon>
        <taxon>Sphingobium</taxon>
    </lineage>
</organism>
<feature type="chain" id="PRO_5019545700" evidence="14">
    <location>
        <begin position="25"/>
        <end position="769"/>
    </location>
</feature>
<dbReference type="InterPro" id="IPR012910">
    <property type="entry name" value="Plug_dom"/>
</dbReference>
<evidence type="ECO:0000256" key="13">
    <source>
        <dbReference type="RuleBase" id="RU003357"/>
    </source>
</evidence>
<dbReference type="InterPro" id="IPR039426">
    <property type="entry name" value="TonB-dep_rcpt-like"/>
</dbReference>
<evidence type="ECO:0000256" key="5">
    <source>
        <dbReference type="ARBA" id="ARBA00022692"/>
    </source>
</evidence>
<evidence type="ECO:0000256" key="3">
    <source>
        <dbReference type="ARBA" id="ARBA00022452"/>
    </source>
</evidence>
<evidence type="ECO:0000256" key="14">
    <source>
        <dbReference type="SAM" id="SignalP"/>
    </source>
</evidence>
<dbReference type="InterPro" id="IPR036942">
    <property type="entry name" value="Beta-barrel_TonB_sf"/>
</dbReference>
<dbReference type="Gene3D" id="2.170.130.10">
    <property type="entry name" value="TonB-dependent receptor, plug domain"/>
    <property type="match status" value="1"/>
</dbReference>
<sequence>MRHSAVALLASAATLSLAPSLAAAQDMAPAAADAAVDAENVGDDIVVYGFGETRQVQTVSDSDIALLTPGTSPLKAIAKLPGVNFQSADAFGAYEWSTRISLRGFNQNQLGFTLDGVPLGDMSYGNHNGLHISRAIISENLGTVTVSQGAGNLATASTSNLGGTLVFASRDPSNDTDIVASGTYGSDDTYRIFTRLDSGDLGGVRGYLSYAYLNAGKWRGDGEQRQHQVNAKVVADVGDGKISAFLNYSDRAENDYQDMSAEMIRRLGNRWDNFAPDWQTAYRVAAVAANQAARAGSATATLPYPTFGLTFPAPVQTLDDAYYDAAGVRRDWLGGVTFETPITDNVRAKLQGYYHNNKGQGLWWTPYVASPTGAPISVRTTEYGIDRMGAIGSITWETDMNRLEIGGWYEGNDFRQARRFYALDNTQAGSSRNSLKFQENPFFTQWDFEFTTETAQYYVMDTLELGQLTLSGGWKGVRVINRSSPRVRATLAAGTIESKDWFLPQVGALYKLGDTAELFANYTQNMRAFVSSATSGPFATTQAGFDALSTTSRLKPETSKTYEIGGRLRAGAFQGSVAAYFVDFNNRLLGITTGAGIVGNPVILQNVGKVRSQGAEVSGTYSIGSGFSATASYAYNDSTYRNNVPGVSAAIRGKTVVDSPKHIASGELAYSGDIVFGRIGANYMSKRYYTYTNDQSVGGRVLVDATIGVKVPEGNGFLTGFAIEASATNLFDNDYVSTIGSNGFGNSGDNQTLLIGAPQQFFVTVRRGF</sequence>
<dbReference type="PROSITE" id="PS52016">
    <property type="entry name" value="TONB_DEPENDENT_REC_3"/>
    <property type="match status" value="1"/>
</dbReference>
<dbReference type="InterPro" id="IPR000531">
    <property type="entry name" value="Beta-barrel_TonB"/>
</dbReference>
<keyword evidence="6 14" id="KW-0732">Signal</keyword>